<organism evidence="1 2">
    <name type="scientific">Methylophaga aminisulfidivorans MP</name>
    <dbReference type="NCBI Taxonomy" id="1026882"/>
    <lineage>
        <taxon>Bacteria</taxon>
        <taxon>Pseudomonadati</taxon>
        <taxon>Pseudomonadota</taxon>
        <taxon>Gammaproteobacteria</taxon>
        <taxon>Thiotrichales</taxon>
        <taxon>Piscirickettsiaceae</taxon>
        <taxon>Methylophaga</taxon>
    </lineage>
</organism>
<gene>
    <name evidence="1" type="ORF">MAMP_02360</name>
</gene>
<evidence type="ECO:0000313" key="2">
    <source>
        <dbReference type="Proteomes" id="UP000003544"/>
    </source>
</evidence>
<keyword evidence="2" id="KW-1185">Reference proteome</keyword>
<dbReference type="STRING" id="1026882.MAMP_02360"/>
<name>F5SWB9_9GAMM</name>
<reference evidence="1 2" key="1">
    <citation type="journal article" date="2011" name="J. Bacteriol.">
        <title>Draft genome sequence of Methylophaga aminisulfidivorans MP T.</title>
        <authorList>
            <person name="Han G.H."/>
            <person name="Kim W."/>
            <person name="Chun J."/>
            <person name="Kim S.W."/>
        </authorList>
    </citation>
    <scope>NUCLEOTIDE SEQUENCE [LARGE SCALE GENOMIC DNA]</scope>
    <source>
        <strain evidence="2">MP(T)</strain>
    </source>
</reference>
<dbReference type="AlphaFoldDB" id="F5SWB9"/>
<dbReference type="Proteomes" id="UP000003544">
    <property type="component" value="Unassembled WGS sequence"/>
</dbReference>
<accession>F5SWB9</accession>
<sequence length="38" mass="4338">MHAEFTQNLWLAMLLQTSTKHKAGTIRQLNVKGEQAIE</sequence>
<dbReference type="EMBL" id="AFIG01000001">
    <property type="protein sequence ID" value="EGL55366.1"/>
    <property type="molecule type" value="Genomic_DNA"/>
</dbReference>
<comment type="caution">
    <text evidence="1">The sequence shown here is derived from an EMBL/GenBank/DDBJ whole genome shotgun (WGS) entry which is preliminary data.</text>
</comment>
<evidence type="ECO:0000313" key="1">
    <source>
        <dbReference type="EMBL" id="EGL55366.1"/>
    </source>
</evidence>
<proteinExistence type="predicted"/>
<protein>
    <submittedName>
        <fullName evidence="1">Uncharacterized protein</fullName>
    </submittedName>
</protein>